<gene>
    <name evidence="1" type="ORF">HRJ53_18725</name>
</gene>
<dbReference type="EMBL" id="JACDQQ010001790">
    <property type="protein sequence ID" value="MBA0087022.1"/>
    <property type="molecule type" value="Genomic_DNA"/>
</dbReference>
<reference evidence="1" key="1">
    <citation type="submission" date="2020-06" db="EMBL/GenBank/DDBJ databases">
        <title>Legume-microbial interactions unlock mineral nutrients during tropical forest succession.</title>
        <authorList>
            <person name="Epihov D.Z."/>
        </authorList>
    </citation>
    <scope>NUCLEOTIDE SEQUENCE [LARGE SCALE GENOMIC DNA]</scope>
    <source>
        <strain evidence="1">Pan2503</strain>
    </source>
</reference>
<evidence type="ECO:0000313" key="2">
    <source>
        <dbReference type="Proteomes" id="UP000567293"/>
    </source>
</evidence>
<sequence length="213" mass="23814">MSARAPHLLLAVTLALSGGNRLRGQTDPPKDFRQVAWGMTKAQVVASESKSPAEIAESKGEMIVRYDSVRFAGLDARVVYLFARDQLVRAKYILDANHAELNDFIGDFKTVEPVLVEQHGKPAEERAIWLDDSTQLEPKSYLDQDRATPANILPSDQLVGLAVSLGHLKLYTEWHGNRTEVRHLLTGENHQIVHLVEYRSVALTPREGEVRGR</sequence>
<name>A0A7V8NT66_9BACT</name>
<dbReference type="AlphaFoldDB" id="A0A7V8NT66"/>
<protein>
    <submittedName>
        <fullName evidence="1">Uncharacterized protein</fullName>
    </submittedName>
</protein>
<comment type="caution">
    <text evidence="1">The sequence shown here is derived from an EMBL/GenBank/DDBJ whole genome shotgun (WGS) entry which is preliminary data.</text>
</comment>
<evidence type="ECO:0000313" key="1">
    <source>
        <dbReference type="EMBL" id="MBA0087022.1"/>
    </source>
</evidence>
<organism evidence="1 2">
    <name type="scientific">Candidatus Acidiferrum panamense</name>
    <dbReference type="NCBI Taxonomy" id="2741543"/>
    <lineage>
        <taxon>Bacteria</taxon>
        <taxon>Pseudomonadati</taxon>
        <taxon>Acidobacteriota</taxon>
        <taxon>Terriglobia</taxon>
        <taxon>Candidatus Acidiferrales</taxon>
        <taxon>Candidatus Acidiferrum</taxon>
    </lineage>
</organism>
<keyword evidence="2" id="KW-1185">Reference proteome</keyword>
<proteinExistence type="predicted"/>
<dbReference type="Proteomes" id="UP000567293">
    <property type="component" value="Unassembled WGS sequence"/>
</dbReference>
<accession>A0A7V8NT66</accession>